<dbReference type="SUPFAM" id="SSF54001">
    <property type="entry name" value="Cysteine proteinases"/>
    <property type="match status" value="1"/>
</dbReference>
<keyword evidence="2" id="KW-0472">Membrane</keyword>
<sequence length="224" mass="24949">MGTKKWGGIGAGSVLGAAVVFFGVPRLLAPKPVRHYPEGVDTLAEAVSNCRSSGLSGWELVAYAQRLVARKFGHYSAWHLWETSPRAFRNGRGNARRYNGALAMLLTELGFDVVMVHAARVRQPERPWWSVGHTWLWVTHDGTRREVCARRLDNEPGKVDFEPLTRVEPERPWTGPVVEAALRPFVAAAVWRATLTGRPVPDGVYKAREDEVQPRGERTDSASE</sequence>
<keyword evidence="2" id="KW-1133">Transmembrane helix</keyword>
<feature type="compositionally biased region" description="Basic and acidic residues" evidence="1">
    <location>
        <begin position="205"/>
        <end position="224"/>
    </location>
</feature>
<evidence type="ECO:0008006" key="5">
    <source>
        <dbReference type="Google" id="ProtNLM"/>
    </source>
</evidence>
<name>A0A255EC02_9ACTN</name>
<evidence type="ECO:0000313" key="4">
    <source>
        <dbReference type="Proteomes" id="UP000216300"/>
    </source>
</evidence>
<keyword evidence="2" id="KW-0812">Transmembrane</keyword>
<evidence type="ECO:0000256" key="2">
    <source>
        <dbReference type="SAM" id="Phobius"/>
    </source>
</evidence>
<comment type="caution">
    <text evidence="3">The sequence shown here is derived from an EMBL/GenBank/DDBJ whole genome shotgun (WGS) entry which is preliminary data.</text>
</comment>
<gene>
    <name evidence="3" type="ORF">CGZ91_12505</name>
</gene>
<evidence type="ECO:0000313" key="3">
    <source>
        <dbReference type="EMBL" id="OYN89079.1"/>
    </source>
</evidence>
<evidence type="ECO:0000256" key="1">
    <source>
        <dbReference type="SAM" id="MobiDB-lite"/>
    </source>
</evidence>
<dbReference type="RefSeq" id="WP_094455607.1">
    <property type="nucleotide sequence ID" value="NZ_NMVJ01000010.1"/>
</dbReference>
<dbReference type="AlphaFoldDB" id="A0A255EC02"/>
<dbReference type="EMBL" id="NMVJ01000010">
    <property type="protein sequence ID" value="OYN89079.1"/>
    <property type="molecule type" value="Genomic_DNA"/>
</dbReference>
<feature type="transmembrane region" description="Helical" evidence="2">
    <location>
        <begin position="6"/>
        <end position="24"/>
    </location>
</feature>
<protein>
    <recommendedName>
        <fullName evidence="5">Transglutaminase-like domain-containing protein</fullName>
    </recommendedName>
</protein>
<accession>A0A255EC02</accession>
<organism evidence="3 4">
    <name type="scientific">Parenemella sanctibonifatiensis</name>
    <dbReference type="NCBI Taxonomy" id="2016505"/>
    <lineage>
        <taxon>Bacteria</taxon>
        <taxon>Bacillati</taxon>
        <taxon>Actinomycetota</taxon>
        <taxon>Actinomycetes</taxon>
        <taxon>Propionibacteriales</taxon>
        <taxon>Propionibacteriaceae</taxon>
        <taxon>Parenemella</taxon>
    </lineage>
</organism>
<keyword evidence="4" id="KW-1185">Reference proteome</keyword>
<reference evidence="3 4" key="1">
    <citation type="submission" date="2017-07" db="EMBL/GenBank/DDBJ databases">
        <title>Draft whole genome sequences of clinical Proprionibacteriaceae strains.</title>
        <authorList>
            <person name="Bernier A.-M."/>
            <person name="Bernard K."/>
            <person name="Domingo M.-C."/>
        </authorList>
    </citation>
    <scope>NUCLEOTIDE SEQUENCE [LARGE SCALE GENOMIC DNA]</scope>
    <source>
        <strain evidence="3 4">NML 150081</strain>
    </source>
</reference>
<proteinExistence type="predicted"/>
<dbReference type="OrthoDB" id="3727142at2"/>
<dbReference type="Proteomes" id="UP000216300">
    <property type="component" value="Unassembled WGS sequence"/>
</dbReference>
<feature type="region of interest" description="Disordered" evidence="1">
    <location>
        <begin position="202"/>
        <end position="224"/>
    </location>
</feature>
<dbReference type="InterPro" id="IPR038765">
    <property type="entry name" value="Papain-like_cys_pep_sf"/>
</dbReference>